<dbReference type="GeneID" id="42304372"/>
<feature type="transmembrane region" description="Helical" evidence="6">
    <location>
        <begin position="143"/>
        <end position="168"/>
    </location>
</feature>
<evidence type="ECO:0000256" key="6">
    <source>
        <dbReference type="SAM" id="Phobius"/>
    </source>
</evidence>
<feature type="transmembrane region" description="Helical" evidence="6">
    <location>
        <begin position="7"/>
        <end position="33"/>
    </location>
</feature>
<organism evidence="7 9">
    <name type="scientific">Aneurinibacillus migulanus</name>
    <name type="common">Bacillus migulanus</name>
    <dbReference type="NCBI Taxonomy" id="47500"/>
    <lineage>
        <taxon>Bacteria</taxon>
        <taxon>Bacillati</taxon>
        <taxon>Bacillota</taxon>
        <taxon>Bacilli</taxon>
        <taxon>Bacillales</taxon>
        <taxon>Paenibacillaceae</taxon>
        <taxon>Aneurinibacillus group</taxon>
        <taxon>Aneurinibacillus</taxon>
    </lineage>
</organism>
<dbReference type="GO" id="GO:0016020">
    <property type="term" value="C:membrane"/>
    <property type="evidence" value="ECO:0007669"/>
    <property type="project" value="UniProtKB-SubCell"/>
</dbReference>
<comment type="similarity">
    <text evidence="2">Belongs to the autoinducer-2 exporter (AI-2E) (TC 2.A.86) family.</text>
</comment>
<keyword evidence="3 6" id="KW-0812">Transmembrane</keyword>
<evidence type="ECO:0000256" key="5">
    <source>
        <dbReference type="ARBA" id="ARBA00023136"/>
    </source>
</evidence>
<evidence type="ECO:0000313" key="8">
    <source>
        <dbReference type="EMBL" id="SDJ11436.1"/>
    </source>
</evidence>
<dbReference type="AlphaFoldDB" id="A0A0D1XA72"/>
<accession>A0A0D1XA72</accession>
<dbReference type="EMBL" id="LGUG01000004">
    <property type="protein sequence ID" value="KON94773.1"/>
    <property type="molecule type" value="Genomic_DNA"/>
</dbReference>
<dbReference type="GO" id="GO:0055085">
    <property type="term" value="P:transmembrane transport"/>
    <property type="evidence" value="ECO:0007669"/>
    <property type="project" value="TreeGrafter"/>
</dbReference>
<comment type="subcellular location">
    <subcellularLocation>
        <location evidence="1">Membrane</location>
        <topology evidence="1">Multi-pass membrane protein</topology>
    </subcellularLocation>
</comment>
<feature type="transmembrane region" description="Helical" evidence="6">
    <location>
        <begin position="315"/>
        <end position="332"/>
    </location>
</feature>
<evidence type="ECO:0000313" key="7">
    <source>
        <dbReference type="EMBL" id="KON94773.1"/>
    </source>
</evidence>
<dbReference type="OrthoDB" id="9774361at2"/>
<keyword evidence="9" id="KW-1185">Reference proteome</keyword>
<proteinExistence type="inferred from homology"/>
<feature type="transmembrane region" description="Helical" evidence="6">
    <location>
        <begin position="234"/>
        <end position="259"/>
    </location>
</feature>
<dbReference type="PATRIC" id="fig|47500.12.peg.2455"/>
<reference evidence="8 10" key="2">
    <citation type="submission" date="2016-10" db="EMBL/GenBank/DDBJ databases">
        <authorList>
            <person name="de Groot N.N."/>
        </authorList>
    </citation>
    <scope>NUCLEOTIDE SEQUENCE [LARGE SCALE GENOMIC DNA]</scope>
    <source>
        <strain evidence="8 10">DSM 2895</strain>
    </source>
</reference>
<reference evidence="7 9" key="1">
    <citation type="submission" date="2015-07" db="EMBL/GenBank/DDBJ databases">
        <title>Fjat-14205 dsm 2895.</title>
        <authorList>
            <person name="Liu B."/>
            <person name="Wang J."/>
            <person name="Zhu Y."/>
            <person name="Liu G."/>
            <person name="Chen Q."/>
            <person name="Chen Z."/>
            <person name="Lan J."/>
            <person name="Che J."/>
            <person name="Ge C."/>
            <person name="Shi H."/>
            <person name="Pan Z."/>
            <person name="Liu X."/>
        </authorList>
    </citation>
    <scope>NUCLEOTIDE SEQUENCE [LARGE SCALE GENOMIC DNA]</scope>
    <source>
        <strain evidence="7 9">DSM 2895</strain>
    </source>
</reference>
<dbReference type="InterPro" id="IPR014227">
    <property type="entry name" value="YtvI-like"/>
</dbReference>
<evidence type="ECO:0000256" key="2">
    <source>
        <dbReference type="ARBA" id="ARBA00009773"/>
    </source>
</evidence>
<dbReference type="EMBL" id="FNED01000012">
    <property type="protein sequence ID" value="SDJ11436.1"/>
    <property type="molecule type" value="Genomic_DNA"/>
</dbReference>
<dbReference type="Proteomes" id="UP000182836">
    <property type="component" value="Unassembled WGS sequence"/>
</dbReference>
<dbReference type="InterPro" id="IPR002549">
    <property type="entry name" value="AI-2E-like"/>
</dbReference>
<protein>
    <submittedName>
        <fullName evidence="8">Sporulation integral membrane protein YtvI</fullName>
    </submittedName>
    <submittedName>
        <fullName evidence="7">Sporulation protein</fullName>
    </submittedName>
</protein>
<feature type="transmembrane region" description="Helical" evidence="6">
    <location>
        <begin position="53"/>
        <end position="72"/>
    </location>
</feature>
<feature type="transmembrane region" description="Helical" evidence="6">
    <location>
        <begin position="205"/>
        <end position="227"/>
    </location>
</feature>
<dbReference type="STRING" id="47500.AF333_04020"/>
<gene>
    <name evidence="7" type="ORF">AF333_04020</name>
    <name evidence="8" type="ORF">SAMN04487909_11224</name>
</gene>
<dbReference type="RefSeq" id="WP_043068532.1">
    <property type="nucleotide sequence ID" value="NZ_BJOA01000077.1"/>
</dbReference>
<dbReference type="PANTHER" id="PTHR21716:SF68">
    <property type="entry name" value="TRANSPORT PROTEIN YTVI-RELATED"/>
    <property type="match status" value="1"/>
</dbReference>
<evidence type="ECO:0000256" key="4">
    <source>
        <dbReference type="ARBA" id="ARBA00022989"/>
    </source>
</evidence>
<sequence>MATVRKTLLWLVVLALAIFIIPYAIPFILALLTAIFLEPIVKLLMRTVNVNRLVAVTLTFIMFFAVFGLGGYRLGSVLILQSVEVAEKLPAFSSKVMGFLEHYMWKWETYAVTLPFNTDTTIQDIMEALKNSATNSATAITKVVLGGVATIPGFLIVAIIYMVALFLISLDLPRLHRNFLNLFTDSAREKVELVMTQLFRATVGFLRAQVILSLLTYVLALTGLLILGVKYALLLSLLIVIVDILPILGTGSFLVPWAIYSFATGNSHLAVGLIILFIVITVIRRIIEPKVLGSSLGISALAALISLYIGFQLLGFIGLILGPALVIIYESLRKAGFLTFKINF</sequence>
<keyword evidence="4 6" id="KW-1133">Transmembrane helix</keyword>
<name>A0A0D1XA72_ANEMI</name>
<evidence type="ECO:0000256" key="3">
    <source>
        <dbReference type="ARBA" id="ARBA00022692"/>
    </source>
</evidence>
<evidence type="ECO:0000256" key="1">
    <source>
        <dbReference type="ARBA" id="ARBA00004141"/>
    </source>
</evidence>
<dbReference type="PANTHER" id="PTHR21716">
    <property type="entry name" value="TRANSMEMBRANE PROTEIN"/>
    <property type="match status" value="1"/>
</dbReference>
<evidence type="ECO:0000313" key="9">
    <source>
        <dbReference type="Proteomes" id="UP000037269"/>
    </source>
</evidence>
<dbReference type="Proteomes" id="UP000037269">
    <property type="component" value="Unassembled WGS sequence"/>
</dbReference>
<dbReference type="Pfam" id="PF01594">
    <property type="entry name" value="AI-2E_transport"/>
    <property type="match status" value="1"/>
</dbReference>
<feature type="transmembrane region" description="Helical" evidence="6">
    <location>
        <begin position="265"/>
        <end position="284"/>
    </location>
</feature>
<keyword evidence="5 6" id="KW-0472">Membrane</keyword>
<dbReference type="NCBIfam" id="TIGR02872">
    <property type="entry name" value="spore_ytvI"/>
    <property type="match status" value="1"/>
</dbReference>
<evidence type="ECO:0000313" key="10">
    <source>
        <dbReference type="Proteomes" id="UP000182836"/>
    </source>
</evidence>